<organism evidence="2 3">
    <name type="scientific">Candidatus Methylocalor cossyra</name>
    <dbReference type="NCBI Taxonomy" id="3108543"/>
    <lineage>
        <taxon>Bacteria</taxon>
        <taxon>Pseudomonadati</taxon>
        <taxon>Pseudomonadota</taxon>
        <taxon>Gammaproteobacteria</taxon>
        <taxon>Methylococcales</taxon>
        <taxon>Methylococcaceae</taxon>
        <taxon>Candidatus Methylocalor</taxon>
    </lineage>
</organism>
<dbReference type="Gene3D" id="3.40.50.2000">
    <property type="entry name" value="Glycogen Phosphorylase B"/>
    <property type="match status" value="2"/>
</dbReference>
<name>A0ABM9NER3_9GAMM</name>
<keyword evidence="3" id="KW-1185">Reference proteome</keyword>
<sequence length="399" mass="43421">MTRLRVLFFAEAVTLAHAARPVVLAKSLDPARYDVHLAWAPRYQALFGPLPGTVHAIRSLPTATFVRRLARGQPLYDLATLRAYVAEERALIERLNPDVVVGDFRLSLAVSAPLTGKPYCALINAYWSPYARQRYTVPETPLNRWLGIGASQALFDRLRPALFALHTVPLNRLRRRFGLPGFGGDLLKLYTHADRTLYTDLPELVPTYDRPAHHRYLGPLLWSPETPLPGWWDALPDDRPLVYLTLGSSGEARLLPAIVAALATLPVTVLAATAGAALPSPPPANLYAAEFLPGLAAARRAALVICNGGSPTTQQALAAGAPVLGIARNLDQYLNMDYLQRAGVGLTLRSDALNPKALTAAVRHLLDEPAYRARARALGDAIAAYPSGRVFEDLLAEYA</sequence>
<dbReference type="SUPFAM" id="SSF53756">
    <property type="entry name" value="UDP-Glycosyltransferase/glycogen phosphorylase"/>
    <property type="match status" value="1"/>
</dbReference>
<dbReference type="Proteomes" id="UP001497493">
    <property type="component" value="Chromosome"/>
</dbReference>
<gene>
    <name evidence="2" type="ORF">MECH1_V1_0311</name>
</gene>
<dbReference type="InterPro" id="IPR010610">
    <property type="entry name" value="EryCIII-like_C"/>
</dbReference>
<protein>
    <submittedName>
        <fullName evidence="2">Glycosyl transferase family 1</fullName>
    </submittedName>
</protein>
<dbReference type="GO" id="GO:0016740">
    <property type="term" value="F:transferase activity"/>
    <property type="evidence" value="ECO:0007669"/>
    <property type="project" value="UniProtKB-KW"/>
</dbReference>
<accession>A0ABM9NER3</accession>
<reference evidence="2 3" key="1">
    <citation type="submission" date="2024-04" db="EMBL/GenBank/DDBJ databases">
        <authorList>
            <person name="Cremers G."/>
        </authorList>
    </citation>
    <scope>NUCLEOTIDE SEQUENCE [LARGE SCALE GENOMIC DNA]</scope>
    <source>
        <strain evidence="2">MeCH1-AG</strain>
    </source>
</reference>
<dbReference type="PANTHER" id="PTHR21015:SF22">
    <property type="entry name" value="GLYCOSYLTRANSFERASE"/>
    <property type="match status" value="1"/>
</dbReference>
<proteinExistence type="predicted"/>
<feature type="domain" description="Erythromycin biosynthesis protein CIII-like C-terminal" evidence="1">
    <location>
        <begin position="282"/>
        <end position="387"/>
    </location>
</feature>
<evidence type="ECO:0000259" key="1">
    <source>
        <dbReference type="Pfam" id="PF06722"/>
    </source>
</evidence>
<evidence type="ECO:0000313" key="2">
    <source>
        <dbReference type="EMBL" id="CAL1239087.1"/>
    </source>
</evidence>
<dbReference type="RefSeq" id="WP_348758677.1">
    <property type="nucleotide sequence ID" value="NZ_OZ026884.1"/>
</dbReference>
<dbReference type="EMBL" id="OZ026884">
    <property type="protein sequence ID" value="CAL1239087.1"/>
    <property type="molecule type" value="Genomic_DNA"/>
</dbReference>
<keyword evidence="2" id="KW-0808">Transferase</keyword>
<dbReference type="Pfam" id="PF06722">
    <property type="entry name" value="EryCIII-like_C"/>
    <property type="match status" value="1"/>
</dbReference>
<dbReference type="PANTHER" id="PTHR21015">
    <property type="entry name" value="UDP-N-ACETYLGLUCOSAMINE--N-ACETYLMURAMYL-(PENTAPEPTIDE) PYROPHOSPHORYL-UNDECAPRENOL N-ACETYLGLUCOSAMINE TRANSFERASE 1"/>
    <property type="match status" value="1"/>
</dbReference>
<evidence type="ECO:0000313" key="3">
    <source>
        <dbReference type="Proteomes" id="UP001497493"/>
    </source>
</evidence>